<proteinExistence type="predicted"/>
<evidence type="ECO:0000313" key="4">
    <source>
        <dbReference type="Proteomes" id="UP000233325"/>
    </source>
</evidence>
<protein>
    <recommendedName>
        <fullName evidence="2">Glycosyltransferase 2-like domain-containing protein</fullName>
    </recommendedName>
</protein>
<dbReference type="EMBL" id="PHAH01000017">
    <property type="protein sequence ID" value="PKM88469.1"/>
    <property type="molecule type" value="Genomic_DNA"/>
</dbReference>
<dbReference type="Pfam" id="PF00535">
    <property type="entry name" value="Glycos_transf_2"/>
    <property type="match status" value="1"/>
</dbReference>
<feature type="transmembrane region" description="Helical" evidence="1">
    <location>
        <begin position="294"/>
        <end position="313"/>
    </location>
</feature>
<name>A0A2N2E162_9BACT</name>
<dbReference type="AlphaFoldDB" id="A0A2N2E162"/>
<evidence type="ECO:0000259" key="2">
    <source>
        <dbReference type="Pfam" id="PF00535"/>
    </source>
</evidence>
<evidence type="ECO:0000313" key="3">
    <source>
        <dbReference type="EMBL" id="PKM88469.1"/>
    </source>
</evidence>
<comment type="caution">
    <text evidence="3">The sequence shown here is derived from an EMBL/GenBank/DDBJ whole genome shotgun (WGS) entry which is preliminary data.</text>
</comment>
<dbReference type="SUPFAM" id="SSF53448">
    <property type="entry name" value="Nucleotide-diphospho-sugar transferases"/>
    <property type="match status" value="1"/>
</dbReference>
<feature type="transmembrane region" description="Helical" evidence="1">
    <location>
        <begin position="237"/>
        <end position="259"/>
    </location>
</feature>
<organism evidence="3 4">
    <name type="scientific">Candidatus Falkowbacteria bacterium HGW-Falkowbacteria-2</name>
    <dbReference type="NCBI Taxonomy" id="2013769"/>
    <lineage>
        <taxon>Bacteria</taxon>
        <taxon>Candidatus Falkowiibacteriota</taxon>
    </lineage>
</organism>
<dbReference type="Proteomes" id="UP000233325">
    <property type="component" value="Unassembled WGS sequence"/>
</dbReference>
<accession>A0A2N2E162</accession>
<evidence type="ECO:0000256" key="1">
    <source>
        <dbReference type="SAM" id="Phobius"/>
    </source>
</evidence>
<keyword evidence="1" id="KW-1133">Transmembrane helix</keyword>
<dbReference type="InterPro" id="IPR001173">
    <property type="entry name" value="Glyco_trans_2-like"/>
</dbReference>
<keyword evidence="1" id="KW-0812">Transmembrane</keyword>
<dbReference type="PANTHER" id="PTHR43630:SF2">
    <property type="entry name" value="GLYCOSYLTRANSFERASE"/>
    <property type="match status" value="1"/>
</dbReference>
<gene>
    <name evidence="3" type="ORF">CVU83_01680</name>
</gene>
<sequence length="341" mass="40091">MKISLLVPCFNEETNIEATIRSSLNQTRKFDEIIFVDDSSTDNTPKILKQYKKLIKSYKTPQNTGNKSSAQEYGLQFLTGDVMVTTDADTLLDPRFAEEVERSFKKPGIFAMAGYVKSLPYNWLTLCRAFDYVIGQDFHKLAQAHLNYVFVMPGAASAFRVKMFRKYITFDHDTITEDLDFTYMLHRRNLKIFYNTKAITYTQDPATLKNYINQMRRWYDGGWQNLRKHYKIMKNPVRALELSLIYIEGMVFSILIFLIPILNFWFAVMFVSASLIVTLLYGIWAAWRLRRPSLLLAPFPYVLLIFINSALYLETFVKEIVLRRHNLKWFKPDRVHIEIKQ</sequence>
<keyword evidence="1" id="KW-0472">Membrane</keyword>
<reference evidence="3 4" key="1">
    <citation type="journal article" date="2017" name="ISME J.">
        <title>Potential for microbial H2 and metal transformations associated with novel bacteria and archaea in deep terrestrial subsurface sediments.</title>
        <authorList>
            <person name="Hernsdorf A.W."/>
            <person name="Amano Y."/>
            <person name="Miyakawa K."/>
            <person name="Ise K."/>
            <person name="Suzuki Y."/>
            <person name="Anantharaman K."/>
            <person name="Probst A."/>
            <person name="Burstein D."/>
            <person name="Thomas B.C."/>
            <person name="Banfield J.F."/>
        </authorList>
    </citation>
    <scope>NUCLEOTIDE SEQUENCE [LARGE SCALE GENOMIC DNA]</scope>
    <source>
        <strain evidence="3">HGW-Falkowbacteria-2</strain>
    </source>
</reference>
<feature type="domain" description="Glycosyltransferase 2-like" evidence="2">
    <location>
        <begin position="4"/>
        <end position="167"/>
    </location>
</feature>
<dbReference type="InterPro" id="IPR029044">
    <property type="entry name" value="Nucleotide-diphossugar_trans"/>
</dbReference>
<dbReference type="Gene3D" id="3.90.550.10">
    <property type="entry name" value="Spore Coat Polysaccharide Biosynthesis Protein SpsA, Chain A"/>
    <property type="match status" value="1"/>
</dbReference>
<dbReference type="PANTHER" id="PTHR43630">
    <property type="entry name" value="POLY-BETA-1,6-N-ACETYL-D-GLUCOSAMINE SYNTHASE"/>
    <property type="match status" value="1"/>
</dbReference>
<feature type="transmembrane region" description="Helical" evidence="1">
    <location>
        <begin position="265"/>
        <end position="287"/>
    </location>
</feature>
<dbReference type="CDD" id="cd06423">
    <property type="entry name" value="CESA_like"/>
    <property type="match status" value="1"/>
</dbReference>